<evidence type="ECO:0000313" key="3">
    <source>
        <dbReference type="Proteomes" id="UP001600165"/>
    </source>
</evidence>
<organism evidence="2 3">
    <name type="scientific">Almyronema epifaneia S1</name>
    <dbReference type="NCBI Taxonomy" id="2991925"/>
    <lineage>
        <taxon>Bacteria</taxon>
        <taxon>Bacillati</taxon>
        <taxon>Cyanobacteriota</taxon>
        <taxon>Cyanophyceae</taxon>
        <taxon>Nodosilineales</taxon>
        <taxon>Nodosilineaceae</taxon>
        <taxon>Almyronema</taxon>
        <taxon>Almyronema epifaneia</taxon>
    </lineage>
</organism>
<evidence type="ECO:0000256" key="1">
    <source>
        <dbReference type="SAM" id="Phobius"/>
    </source>
</evidence>
<keyword evidence="1" id="KW-0812">Transmembrane</keyword>
<keyword evidence="1" id="KW-1133">Transmembrane helix</keyword>
<feature type="transmembrane region" description="Helical" evidence="1">
    <location>
        <begin position="26"/>
        <end position="48"/>
    </location>
</feature>
<dbReference type="Proteomes" id="UP001600165">
    <property type="component" value="Unassembled WGS sequence"/>
</dbReference>
<keyword evidence="1" id="KW-0472">Membrane</keyword>
<evidence type="ECO:0000313" key="2">
    <source>
        <dbReference type="EMBL" id="MFE4107848.1"/>
    </source>
</evidence>
<sequence>MKRKSSRYAPPAESPRFSGGGERGPFNYLTVAVLGGVFILGIALGIVFSSSASFSPENIASREAIDRSAPNPELCARYGASAVVSDMRVFMTFNPFNVYISQPRMQPGCVLRRNNWAVLEQRDLVSNTDVRQCRNRMNTFGFTGDIGDTPNIDCVYQNDAAGNMFLNQPGFGAPPPESEQF</sequence>
<name>A0ABW6II26_9CYAN</name>
<dbReference type="RefSeq" id="WP_377966962.1">
    <property type="nucleotide sequence ID" value="NZ_JBHZOL010000094.1"/>
</dbReference>
<dbReference type="InterPro" id="IPR021511">
    <property type="entry name" value="DUF3172"/>
</dbReference>
<reference evidence="2 3" key="1">
    <citation type="submission" date="2024-10" db="EMBL/GenBank/DDBJ databases">
        <authorList>
            <person name="Ratan Roy A."/>
            <person name="Morales Sandoval P.H."/>
            <person name="De Los Santos Villalobos S."/>
            <person name="Chakraborty S."/>
            <person name="Mukherjee J."/>
        </authorList>
    </citation>
    <scope>NUCLEOTIDE SEQUENCE [LARGE SCALE GENOMIC DNA]</scope>
    <source>
        <strain evidence="2 3">S1</strain>
    </source>
</reference>
<proteinExistence type="predicted"/>
<accession>A0ABW6II26</accession>
<gene>
    <name evidence="2" type="ORF">ACFVKH_16300</name>
</gene>
<protein>
    <submittedName>
        <fullName evidence="2">DUF3172 domain-containing protein</fullName>
    </submittedName>
</protein>
<dbReference type="Pfam" id="PF11371">
    <property type="entry name" value="DUF3172"/>
    <property type="match status" value="1"/>
</dbReference>
<comment type="caution">
    <text evidence="2">The sequence shown here is derived from an EMBL/GenBank/DDBJ whole genome shotgun (WGS) entry which is preliminary data.</text>
</comment>
<keyword evidence="3" id="KW-1185">Reference proteome</keyword>
<dbReference type="EMBL" id="JBHZOL010000094">
    <property type="protein sequence ID" value="MFE4107848.1"/>
    <property type="molecule type" value="Genomic_DNA"/>
</dbReference>